<dbReference type="InterPro" id="IPR023211">
    <property type="entry name" value="DNA_pol_palm_dom_sf"/>
</dbReference>
<keyword evidence="5" id="KW-0235">DNA replication</keyword>
<evidence type="ECO:0000256" key="10">
    <source>
        <dbReference type="SAM" id="MobiDB-lite"/>
    </source>
</evidence>
<dbReference type="GO" id="GO:0006260">
    <property type="term" value="P:DNA replication"/>
    <property type="evidence" value="ECO:0007669"/>
    <property type="project" value="UniProtKB-KW"/>
</dbReference>
<dbReference type="PROSITE" id="PS00028">
    <property type="entry name" value="ZINC_FINGER_C2H2_1"/>
    <property type="match status" value="1"/>
</dbReference>
<evidence type="ECO:0000313" key="13">
    <source>
        <dbReference type="Proteomes" id="UP000580250"/>
    </source>
</evidence>
<dbReference type="EMBL" id="CAJEWN010000409">
    <property type="protein sequence ID" value="CAD2181722.1"/>
    <property type="molecule type" value="Genomic_DNA"/>
</dbReference>
<keyword evidence="7" id="KW-0238">DNA-binding</keyword>
<dbReference type="InterPro" id="IPR012337">
    <property type="entry name" value="RNaseH-like_sf"/>
</dbReference>
<dbReference type="PRINTS" id="PR00106">
    <property type="entry name" value="DNAPOLB"/>
</dbReference>
<evidence type="ECO:0000256" key="1">
    <source>
        <dbReference type="ARBA" id="ARBA00005755"/>
    </source>
</evidence>
<keyword evidence="9" id="KW-0863">Zinc-finger</keyword>
<proteinExistence type="inferred from homology"/>
<dbReference type="OrthoDB" id="5876545at2759"/>
<dbReference type="InterPro" id="IPR006172">
    <property type="entry name" value="DNA-dir_DNA_pol_B"/>
</dbReference>
<dbReference type="Pfam" id="PF03175">
    <property type="entry name" value="DNA_pol_B_2"/>
    <property type="match status" value="2"/>
</dbReference>
<dbReference type="InterPro" id="IPR043502">
    <property type="entry name" value="DNA/RNA_pol_sf"/>
</dbReference>
<feature type="region of interest" description="Disordered" evidence="10">
    <location>
        <begin position="1578"/>
        <end position="1597"/>
    </location>
</feature>
<evidence type="ECO:0000256" key="5">
    <source>
        <dbReference type="ARBA" id="ARBA00022705"/>
    </source>
</evidence>
<keyword evidence="4" id="KW-0548">Nucleotidyltransferase</keyword>
<comment type="caution">
    <text evidence="12">The sequence shown here is derived from an EMBL/GenBank/DDBJ whole genome shotgun (WGS) entry which is preliminary data.</text>
</comment>
<dbReference type="Gene3D" id="3.30.420.10">
    <property type="entry name" value="Ribonuclease H-like superfamily/Ribonuclease H"/>
    <property type="match status" value="1"/>
</dbReference>
<reference evidence="12 13" key="1">
    <citation type="submission" date="2020-08" db="EMBL/GenBank/DDBJ databases">
        <authorList>
            <person name="Koutsovoulos G."/>
            <person name="Danchin GJ E."/>
        </authorList>
    </citation>
    <scope>NUCLEOTIDE SEQUENCE [LARGE SCALE GENOMIC DNA]</scope>
</reference>
<dbReference type="PANTHER" id="PTHR33568:SF3">
    <property type="entry name" value="DNA-DIRECTED DNA POLYMERASE"/>
    <property type="match status" value="1"/>
</dbReference>
<evidence type="ECO:0000256" key="4">
    <source>
        <dbReference type="ARBA" id="ARBA00022695"/>
    </source>
</evidence>
<dbReference type="InterPro" id="IPR004868">
    <property type="entry name" value="DNA-dir_DNA_pol_B_mt/vir"/>
</dbReference>
<dbReference type="Gene3D" id="3.40.960.10">
    <property type="entry name" value="VSR Endonuclease"/>
    <property type="match status" value="1"/>
</dbReference>
<accession>A0A6V7W3X8</accession>
<evidence type="ECO:0000256" key="6">
    <source>
        <dbReference type="ARBA" id="ARBA00022932"/>
    </source>
</evidence>
<evidence type="ECO:0000256" key="8">
    <source>
        <dbReference type="ARBA" id="ARBA00049244"/>
    </source>
</evidence>
<comment type="catalytic activity">
    <reaction evidence="8">
        <text>DNA(n) + a 2'-deoxyribonucleoside 5'-triphosphate = DNA(n+1) + diphosphate</text>
        <dbReference type="Rhea" id="RHEA:22508"/>
        <dbReference type="Rhea" id="RHEA-COMP:17339"/>
        <dbReference type="Rhea" id="RHEA-COMP:17340"/>
        <dbReference type="ChEBI" id="CHEBI:33019"/>
        <dbReference type="ChEBI" id="CHEBI:61560"/>
        <dbReference type="ChEBI" id="CHEBI:173112"/>
        <dbReference type="EC" id="2.7.7.7"/>
    </reaction>
</comment>
<dbReference type="GO" id="GO:0003677">
    <property type="term" value="F:DNA binding"/>
    <property type="evidence" value="ECO:0007669"/>
    <property type="project" value="UniProtKB-KW"/>
</dbReference>
<evidence type="ECO:0000256" key="9">
    <source>
        <dbReference type="PROSITE-ProRule" id="PRU00042"/>
    </source>
</evidence>
<gene>
    <name evidence="12" type="ORF">MENT_LOCUS33883</name>
</gene>
<evidence type="ECO:0000313" key="12">
    <source>
        <dbReference type="EMBL" id="CAD2181722.1"/>
    </source>
</evidence>
<dbReference type="GO" id="GO:0003887">
    <property type="term" value="F:DNA-directed DNA polymerase activity"/>
    <property type="evidence" value="ECO:0007669"/>
    <property type="project" value="UniProtKB-KW"/>
</dbReference>
<organism evidence="12 13">
    <name type="scientific">Meloidogyne enterolobii</name>
    <name type="common">Root-knot nematode worm</name>
    <name type="synonym">Meloidogyne mayaguensis</name>
    <dbReference type="NCBI Taxonomy" id="390850"/>
    <lineage>
        <taxon>Eukaryota</taxon>
        <taxon>Metazoa</taxon>
        <taxon>Ecdysozoa</taxon>
        <taxon>Nematoda</taxon>
        <taxon>Chromadorea</taxon>
        <taxon>Rhabditida</taxon>
        <taxon>Tylenchina</taxon>
        <taxon>Tylenchomorpha</taxon>
        <taxon>Tylenchoidea</taxon>
        <taxon>Meloidogynidae</taxon>
        <taxon>Meloidogyninae</taxon>
        <taxon>Meloidogyne</taxon>
    </lineage>
</organism>
<keyword evidence="3" id="KW-0808">Transferase</keyword>
<dbReference type="Gene3D" id="3.90.1600.10">
    <property type="entry name" value="Palm domain of DNA polymerase"/>
    <property type="match status" value="1"/>
</dbReference>
<name>A0A6V7W3X8_MELEN</name>
<dbReference type="PANTHER" id="PTHR33568">
    <property type="entry name" value="DNA POLYMERASE"/>
    <property type="match status" value="1"/>
</dbReference>
<feature type="domain" description="C2H2-type" evidence="11">
    <location>
        <begin position="476"/>
        <end position="503"/>
    </location>
</feature>
<dbReference type="GO" id="GO:0042575">
    <property type="term" value="C:DNA polymerase complex"/>
    <property type="evidence" value="ECO:0007669"/>
    <property type="project" value="UniProtKB-ARBA"/>
</dbReference>
<sequence>MFFDNKYFLSSSSSLAASPSPSPFWAFQNAREREVAAATSALRASGRPPAARAVSLRLRGRIGRTPPLGVYVNPEAVQNNVRAVIVDDDDDDDDEEVVEVTPPRRPAYFFRENGLELEVPEDDENNEGLGAREVQIQQEMNNDPFIIESVQQLNSRSRNTRGEVCNVRFNPLEEHARPDLTMTTLITRLLDRVLAGRPPPLRVGLQVHPPAFHNPFTVPLRPPAQNNPAALAAAIERLNEMSQAGIDLLAGTTVTKVVAVWPLNPQLTDSPADHTGVSVIQGACNVDVEHNLTPQCRSIVQVVNPNDRYCLARAVNIGLKRIRLLEVNGPQQQQQQFRSFCRQQEQHSEAAVELMQNAGLPLDLQHYSLDHVTTIQNFVNQTMGGEIRIVVFQKEQQYRIVFKGSVRAARFDICLLLQNNHYNYIGRPEQLFRAHRFCIDCERRVTRLYHWAGCSVVCRLCMRTGPDYPCQIIERIPCNDCGYVFPQRSCFDHHLTNHPPEEMTGPRSRPFASICQSRRICTNCGHIVFGQQQLHNCIALQQQQQQIQQQQQAVECSKCKGPHFPEQPCFIQPLPIDQNYNNYEETNQAEIENEEPQQQQGRRIRNKTQKLRLCFFDAETSQDQPVQISSNNNGYKHIPLLIIAEIICENCIKAGIGINEVGQRATGCFCGKPSNSQWRKWCSPPFKNATGDNTEGPSTLSYNPRRMYFHSFDDEEENPVDQFLDYLLNHGSQDILTICIAHNGGKYDFHLILEALHRRSLPPKFLCTTGLKIYSMGLSGNHQRKLLFKDSLNYFICELDALPKIFSLPEEVATVKPFFPYLYVKRQNLHKRIRGLPALHYYQPDFKKFEKRAKLIEWHHQQQQINSGVNFQLREQLILYCANDVAILRESVLRYRRLIGEHTRGLDPFQAASTAAGLALTTMRRCFLPKNWLVHSPEGGYLRGRRASAESQRYIRLFELENEEARGKVQCAQWAVGEAHVEDCGYRLDGLWFRSPPLKPLAIEYMGCYYHGCPRCFPIRDQRLAAGRTAEELYERTQNRLCELEQQHGYSLHVVWGHEMRDRLRNNPQLRRKWDEIDCVKPMDPRNDCLRGGRTEPFKLHHECVADEEILYIDIVSLYPYVMKTCSFPIGNPRVLTREVLLSSTPLPWTSKEQNIYQGLLLVRVLPPTTLHGLPPLLAYRTYDGRLTFPFCSTCANNKQQSPCRHVDRHRSWVSGYTHVELNRAIELGYKVIDVHEVWQYDRWDHELFRPYVNTFICLKQQASGWPQGCETQVERDNYIAEFERVEGIRMDPQKVAVNPGLRLIAKILANSLWGKLAQRVGGTDVKYAKTPVEFHQLLEDPTIETLDFDHVSEYMDRCVVRKKEEFAKPPETNCLPVAAFVTSYARLHLYQYMEEVQRVGGRLLYCDTDSIIYVAKLGGERVAEGEALGQMKREHPERRIIEFLAGGPKNYGYRHVDASTGNDERAELKIRSFPLSYATHQMLNFQSMKELVLGQFNIDGEIDEMLSENLLFNNNNDRNNCIRVEFPQIGRTRRSELYTNLARKEYRPCYEKGRIRPSMETLPFGYRNETLDTHQQHVVSPIGRRRKRPSDTTQQMGVQLDLHDLPGTSAWTENEYLQRYPQSF</sequence>
<evidence type="ECO:0000256" key="3">
    <source>
        <dbReference type="ARBA" id="ARBA00022679"/>
    </source>
</evidence>
<evidence type="ECO:0000259" key="11">
    <source>
        <dbReference type="PROSITE" id="PS50157"/>
    </source>
</evidence>
<keyword evidence="9" id="KW-0862">Zinc</keyword>
<evidence type="ECO:0000256" key="2">
    <source>
        <dbReference type="ARBA" id="ARBA00012417"/>
    </source>
</evidence>
<dbReference type="InterPro" id="IPR013087">
    <property type="entry name" value="Znf_C2H2_type"/>
</dbReference>
<keyword evidence="6" id="KW-0239">DNA-directed DNA polymerase</keyword>
<dbReference type="GO" id="GO:0000166">
    <property type="term" value="F:nucleotide binding"/>
    <property type="evidence" value="ECO:0007669"/>
    <property type="project" value="InterPro"/>
</dbReference>
<protein>
    <recommendedName>
        <fullName evidence="2">DNA-directed DNA polymerase</fullName>
        <ecNumber evidence="2">2.7.7.7</ecNumber>
    </recommendedName>
</protein>
<evidence type="ECO:0000256" key="7">
    <source>
        <dbReference type="ARBA" id="ARBA00023125"/>
    </source>
</evidence>
<dbReference type="GO" id="GO:0008270">
    <property type="term" value="F:zinc ion binding"/>
    <property type="evidence" value="ECO:0007669"/>
    <property type="project" value="UniProtKB-KW"/>
</dbReference>
<comment type="similarity">
    <text evidence="1">Belongs to the DNA polymerase type-B family.</text>
</comment>
<dbReference type="Proteomes" id="UP000580250">
    <property type="component" value="Unassembled WGS sequence"/>
</dbReference>
<dbReference type="PROSITE" id="PS50157">
    <property type="entry name" value="ZINC_FINGER_C2H2_2"/>
    <property type="match status" value="1"/>
</dbReference>
<dbReference type="SUPFAM" id="SSF53098">
    <property type="entry name" value="Ribonuclease H-like"/>
    <property type="match status" value="1"/>
</dbReference>
<dbReference type="EC" id="2.7.7.7" evidence="2"/>
<dbReference type="InterPro" id="IPR036397">
    <property type="entry name" value="RNaseH_sf"/>
</dbReference>
<keyword evidence="9" id="KW-0479">Metal-binding</keyword>
<dbReference type="SUPFAM" id="SSF56672">
    <property type="entry name" value="DNA/RNA polymerases"/>
    <property type="match status" value="1"/>
</dbReference>